<proteinExistence type="predicted"/>
<feature type="compositionally biased region" description="Polar residues" evidence="3">
    <location>
        <begin position="1"/>
        <end position="12"/>
    </location>
</feature>
<reference evidence="4 5" key="1">
    <citation type="submission" date="2024-10" db="EMBL/GenBank/DDBJ databases">
        <title>Updated reference genomes for cyclostephanoid diatoms.</title>
        <authorList>
            <person name="Roberts W.R."/>
            <person name="Alverson A.J."/>
        </authorList>
    </citation>
    <scope>NUCLEOTIDE SEQUENCE [LARGE SCALE GENOMIC DNA]</scope>
    <source>
        <strain evidence="4 5">AJA228-03</strain>
    </source>
</reference>
<dbReference type="InterPro" id="IPR036770">
    <property type="entry name" value="Ankyrin_rpt-contain_sf"/>
</dbReference>
<keyword evidence="1" id="KW-0677">Repeat</keyword>
<dbReference type="PANTHER" id="PTHR24153">
    <property type="entry name" value="ESPIN"/>
    <property type="match status" value="1"/>
</dbReference>
<dbReference type="EMBL" id="JALLPB020000161">
    <property type="protein sequence ID" value="KAL3816180.1"/>
    <property type="molecule type" value="Genomic_DNA"/>
</dbReference>
<keyword evidence="5" id="KW-1185">Reference proteome</keyword>
<feature type="compositionally biased region" description="Acidic residues" evidence="3">
    <location>
        <begin position="353"/>
        <end position="363"/>
    </location>
</feature>
<gene>
    <name evidence="4" type="ORF">ACHAXA_007298</name>
</gene>
<dbReference type="PANTHER" id="PTHR24153:SF8">
    <property type="entry name" value="FORKED, ISOFORM F"/>
    <property type="match status" value="1"/>
</dbReference>
<feature type="compositionally biased region" description="Acidic residues" evidence="3">
    <location>
        <begin position="325"/>
        <end position="345"/>
    </location>
</feature>
<feature type="region of interest" description="Disordered" evidence="3">
    <location>
        <begin position="316"/>
        <end position="367"/>
    </location>
</feature>
<accession>A0ABD3RVE7</accession>
<sequence>MLNESAVATTSAPKGDADAQAEHLQEERFLQLSQGCHEQNWAQVHAIAKQILLDRRKPKEDANASNWSSDELEHWDRGGTTVFSRSADGNQTNGSSIDAGEAIDVDCKYYDSNANDQEITPTGDGECSSQIDAKNNLNCHQIPPKPPHALHSGTPRMLSTCLGTASPLAWTCRYSAPSATVKLVLDLDPSSVRRCLPQLGTPLHECVGRPRPLRKMPSKRGAWCDMIGIGNNSGGAPAPTTKKKKQIHIPPILTGLREWRRTVRTLIRADELLMKEDAIPSGERHCSSRATLAQDADGNTPLHFIIREAAAPTFSWGRWQPHEIDGDDDNDFDETESEGDMEMGAETERGSNDDDSDGDDDSDTTIGTNSQSLRRCGYWGSRCTFWDGIRWCMEAHLRRVERRTARQSRWQKKMNEFNRVDIDGDQGASGCVASVRINSPILYNNDHGDKEMLDSENDDMKAAALSYSIKLPAKRKSSNLRDEIVKSRGKATDPIKKNVANSASGRIKRKAARVKKYFDEDEFQDCKYFCPLLGVVRDLVNSCPEAVGVPDHREYSETPLIVALKSSIYVVMEPDNEFQLVERMTGADTNFLQSMGDGLGGRAVGDGFAIANAQPFNIFQDDGVVMAVLRGHRRGVTQNIRRTFSAGLSTSASDLNLNATSDIINSRDERVEPENTQKNEVVGEDQCGEDYSNCSTISDDSTFDEEDDPRYDAFADEVVISLELESPGVQLGITPRRRPRYDYQTALEFRIFCLVRIMLESYPRAACLMISDYSPLHSAVFHGRCPDTIRLLLDAEARFGCNYHKPHASQEVQSVSATPETCPTLSGPAMLCTNTRGELPIHFACMRNECARTIRLLAEADPRSALVRDASGKTPLRWLWIRFVDSLLDRFGGRDTQKENNGVDLAFREQEEGHTSNFPSPGSSVLGVISQGRTLSLNDAFDGRPSISMSANIDSETMFVFDTEYLRRIRHVDRTVDFLRMRYVPSGFVAIEYVAAEHAIAVLLKLKYLQQKRNRQIDAYNSSRGSRINCLLPPHVPMSTKEEFILYAFEKFTSLIRAALIATESEERSAAMDIATRTQSKTNVDAEDDLSEIPSTKRLWHSLNRLESNKRFLLVHEACRSAANPAGVAVICIKLFSDQLFQKDDDGQLPLHKVACRGLGWEPLGSEISASDAILADETLILLREVLSESHKEAPNVYDRNKQLPLHCAVDSLVTSLVMGKERRASQHPEAKVALQKHRHTLVEVAIQCLSELLQANSLALQRRDGKSGLFPFMQAATPHSDCTIMKYASDLSRRPGFDIGVGYHSTESEVVEEDDVEAESNHITIIYYLLREDPSVIQGCEAVSL</sequence>
<dbReference type="Gene3D" id="1.25.40.20">
    <property type="entry name" value="Ankyrin repeat-containing domain"/>
    <property type="match status" value="1"/>
</dbReference>
<name>A0ABD3RVE7_9STRA</name>
<evidence type="ECO:0000256" key="2">
    <source>
        <dbReference type="ARBA" id="ARBA00023043"/>
    </source>
</evidence>
<keyword evidence="2" id="KW-0040">ANK repeat</keyword>
<dbReference type="SUPFAM" id="SSF48403">
    <property type="entry name" value="Ankyrin repeat"/>
    <property type="match status" value="1"/>
</dbReference>
<evidence type="ECO:0000256" key="3">
    <source>
        <dbReference type="SAM" id="MobiDB-lite"/>
    </source>
</evidence>
<comment type="caution">
    <text evidence="4">The sequence shown here is derived from an EMBL/GenBank/DDBJ whole genome shotgun (WGS) entry which is preliminary data.</text>
</comment>
<dbReference type="InterPro" id="IPR052420">
    <property type="entry name" value="Espin/Espin-like"/>
</dbReference>
<protein>
    <submittedName>
        <fullName evidence="4">Uncharacterized protein</fullName>
    </submittedName>
</protein>
<evidence type="ECO:0000313" key="4">
    <source>
        <dbReference type="EMBL" id="KAL3816180.1"/>
    </source>
</evidence>
<evidence type="ECO:0000256" key="1">
    <source>
        <dbReference type="ARBA" id="ARBA00022737"/>
    </source>
</evidence>
<evidence type="ECO:0000313" key="5">
    <source>
        <dbReference type="Proteomes" id="UP001530377"/>
    </source>
</evidence>
<feature type="region of interest" description="Disordered" evidence="3">
    <location>
        <begin position="1"/>
        <end position="22"/>
    </location>
</feature>
<organism evidence="4 5">
    <name type="scientific">Cyclostephanos tholiformis</name>
    <dbReference type="NCBI Taxonomy" id="382380"/>
    <lineage>
        <taxon>Eukaryota</taxon>
        <taxon>Sar</taxon>
        <taxon>Stramenopiles</taxon>
        <taxon>Ochrophyta</taxon>
        <taxon>Bacillariophyta</taxon>
        <taxon>Coscinodiscophyceae</taxon>
        <taxon>Thalassiosirophycidae</taxon>
        <taxon>Stephanodiscales</taxon>
        <taxon>Stephanodiscaceae</taxon>
        <taxon>Cyclostephanos</taxon>
    </lineage>
</organism>
<dbReference type="Proteomes" id="UP001530377">
    <property type="component" value="Unassembled WGS sequence"/>
</dbReference>